<reference evidence="3" key="1">
    <citation type="submission" date="2019-08" db="EMBL/GenBank/DDBJ databases">
        <authorList>
            <person name="Kucharzyk K."/>
            <person name="Murdoch R.W."/>
            <person name="Higgins S."/>
            <person name="Loffler F."/>
        </authorList>
    </citation>
    <scope>NUCLEOTIDE SEQUENCE</scope>
</reference>
<dbReference type="GO" id="GO:0006310">
    <property type="term" value="P:DNA recombination"/>
    <property type="evidence" value="ECO:0007669"/>
    <property type="project" value="UniProtKB-KW"/>
</dbReference>
<evidence type="ECO:0000256" key="1">
    <source>
        <dbReference type="ARBA" id="ARBA00023172"/>
    </source>
</evidence>
<feature type="domain" description="Tyr recombinase" evidence="2">
    <location>
        <begin position="1"/>
        <end position="65"/>
    </location>
</feature>
<dbReference type="PROSITE" id="PS51898">
    <property type="entry name" value="TYR_RECOMBINASE"/>
    <property type="match status" value="1"/>
</dbReference>
<sequence length="73" mass="8062">MGVLGKRLEKNDQLTTYVARHSYATLLKFMGTSIEEISESLGHTNISTTKSYLDSFPKGLKKATSKKLSALIL</sequence>
<name>A0A645EA65_9ZZZZ</name>
<accession>A0A645EA65</accession>
<dbReference type="InterPro" id="IPR002104">
    <property type="entry name" value="Integrase_catalytic"/>
</dbReference>
<comment type="caution">
    <text evidence="3">The sequence shown here is derived from an EMBL/GenBank/DDBJ whole genome shotgun (WGS) entry which is preliminary data.</text>
</comment>
<dbReference type="GO" id="GO:0003677">
    <property type="term" value="F:DNA binding"/>
    <property type="evidence" value="ECO:0007669"/>
    <property type="project" value="InterPro"/>
</dbReference>
<dbReference type="Pfam" id="PF00589">
    <property type="entry name" value="Phage_integrase"/>
    <property type="match status" value="1"/>
</dbReference>
<dbReference type="SUPFAM" id="SSF56349">
    <property type="entry name" value="DNA breaking-rejoining enzymes"/>
    <property type="match status" value="1"/>
</dbReference>
<evidence type="ECO:0000259" key="2">
    <source>
        <dbReference type="PROSITE" id="PS51898"/>
    </source>
</evidence>
<protein>
    <recommendedName>
        <fullName evidence="2">Tyr recombinase domain-containing protein</fullName>
    </recommendedName>
</protein>
<proteinExistence type="predicted"/>
<keyword evidence="1" id="KW-0233">DNA recombination</keyword>
<dbReference type="Gene3D" id="1.10.443.10">
    <property type="entry name" value="Intergrase catalytic core"/>
    <property type="match status" value="1"/>
</dbReference>
<organism evidence="3">
    <name type="scientific">bioreactor metagenome</name>
    <dbReference type="NCBI Taxonomy" id="1076179"/>
    <lineage>
        <taxon>unclassified sequences</taxon>
        <taxon>metagenomes</taxon>
        <taxon>ecological metagenomes</taxon>
    </lineage>
</organism>
<dbReference type="AlphaFoldDB" id="A0A645EA65"/>
<dbReference type="GO" id="GO:0015074">
    <property type="term" value="P:DNA integration"/>
    <property type="evidence" value="ECO:0007669"/>
    <property type="project" value="InterPro"/>
</dbReference>
<gene>
    <name evidence="3" type="ORF">SDC9_144685</name>
</gene>
<evidence type="ECO:0000313" key="3">
    <source>
        <dbReference type="EMBL" id="MPM97512.1"/>
    </source>
</evidence>
<dbReference type="InterPro" id="IPR011010">
    <property type="entry name" value="DNA_brk_join_enz"/>
</dbReference>
<dbReference type="EMBL" id="VSSQ01043782">
    <property type="protein sequence ID" value="MPM97512.1"/>
    <property type="molecule type" value="Genomic_DNA"/>
</dbReference>
<dbReference type="InterPro" id="IPR013762">
    <property type="entry name" value="Integrase-like_cat_sf"/>
</dbReference>